<keyword evidence="2" id="KW-1185">Reference proteome</keyword>
<protein>
    <submittedName>
        <fullName evidence="1">Uncharacterized protein</fullName>
    </submittedName>
</protein>
<proteinExistence type="predicted"/>
<dbReference type="AlphaFoldDB" id="A0AA36F4Y2"/>
<dbReference type="EMBL" id="OX597820">
    <property type="protein sequence ID" value="CAI9725916.1"/>
    <property type="molecule type" value="Genomic_DNA"/>
</dbReference>
<organism evidence="1 2">
    <name type="scientific">Octopus vulgaris</name>
    <name type="common">Common octopus</name>
    <dbReference type="NCBI Taxonomy" id="6645"/>
    <lineage>
        <taxon>Eukaryota</taxon>
        <taxon>Metazoa</taxon>
        <taxon>Spiralia</taxon>
        <taxon>Lophotrochozoa</taxon>
        <taxon>Mollusca</taxon>
        <taxon>Cephalopoda</taxon>
        <taxon>Coleoidea</taxon>
        <taxon>Octopodiformes</taxon>
        <taxon>Octopoda</taxon>
        <taxon>Incirrata</taxon>
        <taxon>Octopodidae</taxon>
        <taxon>Octopus</taxon>
    </lineage>
</organism>
<accession>A0AA36F4Y2</accession>
<name>A0AA36F4Y2_OCTVU</name>
<evidence type="ECO:0000313" key="1">
    <source>
        <dbReference type="EMBL" id="CAI9725916.1"/>
    </source>
</evidence>
<reference evidence="1" key="1">
    <citation type="submission" date="2023-08" db="EMBL/GenBank/DDBJ databases">
        <authorList>
            <person name="Alioto T."/>
            <person name="Alioto T."/>
            <person name="Gomez Garrido J."/>
        </authorList>
    </citation>
    <scope>NUCLEOTIDE SEQUENCE</scope>
</reference>
<dbReference type="Proteomes" id="UP001162480">
    <property type="component" value="Chromosome 7"/>
</dbReference>
<evidence type="ECO:0000313" key="2">
    <source>
        <dbReference type="Proteomes" id="UP001162480"/>
    </source>
</evidence>
<gene>
    <name evidence="1" type="ORF">OCTVUL_1B029740</name>
</gene>
<sequence length="79" mass="9296">MLMLFNSNSIEIVSYSGRILLVQKTYSAKSWRLKNVAKRCEHNFIAIRTVDYDEADDECSFGFTTVLLQIWNMMRVVKR</sequence>